<keyword evidence="2" id="KW-0472">Membrane</keyword>
<feature type="region of interest" description="Disordered" evidence="1">
    <location>
        <begin position="1"/>
        <end position="44"/>
    </location>
</feature>
<dbReference type="EMBL" id="JABVED010000011">
    <property type="protein sequence ID" value="MBC6449305.1"/>
    <property type="molecule type" value="Genomic_DNA"/>
</dbReference>
<protein>
    <submittedName>
        <fullName evidence="3">DUF2631 domain-containing protein</fullName>
    </submittedName>
</protein>
<proteinExistence type="predicted"/>
<keyword evidence="4" id="KW-1185">Reference proteome</keyword>
<dbReference type="InterPro" id="IPR024341">
    <property type="entry name" value="DUF2631"/>
</dbReference>
<sequence>MTRARTDQLEEHVARTELEKRKATPAPAHRVSPQEEPSAEWGWHGSFPHGTTIAGVFVGLAMFAMLIGNHSGWTENLWLIGTGLFLLGGVGWLAHKRRTSWRA</sequence>
<evidence type="ECO:0000313" key="4">
    <source>
        <dbReference type="Proteomes" id="UP000734823"/>
    </source>
</evidence>
<keyword evidence="2" id="KW-0812">Transmembrane</keyword>
<comment type="caution">
    <text evidence="3">The sequence shown here is derived from an EMBL/GenBank/DDBJ whole genome shotgun (WGS) entry which is preliminary data.</text>
</comment>
<feature type="compositionally biased region" description="Basic and acidic residues" evidence="1">
    <location>
        <begin position="1"/>
        <end position="22"/>
    </location>
</feature>
<name>A0ABR7L9C0_9PSEU</name>
<keyword evidence="2" id="KW-1133">Transmembrane helix</keyword>
<feature type="transmembrane region" description="Helical" evidence="2">
    <location>
        <begin position="77"/>
        <end position="94"/>
    </location>
</feature>
<dbReference type="Pfam" id="PF10939">
    <property type="entry name" value="DUF2631"/>
    <property type="match status" value="1"/>
</dbReference>
<accession>A0ABR7L9C0</accession>
<gene>
    <name evidence="3" type="ORF">GPZ80_19260</name>
</gene>
<evidence type="ECO:0000313" key="3">
    <source>
        <dbReference type="EMBL" id="MBC6449305.1"/>
    </source>
</evidence>
<dbReference type="Proteomes" id="UP000734823">
    <property type="component" value="Unassembled WGS sequence"/>
</dbReference>
<feature type="transmembrane region" description="Helical" evidence="2">
    <location>
        <begin position="53"/>
        <end position="71"/>
    </location>
</feature>
<evidence type="ECO:0000256" key="1">
    <source>
        <dbReference type="SAM" id="MobiDB-lite"/>
    </source>
</evidence>
<reference evidence="3 4" key="1">
    <citation type="submission" date="2020-06" db="EMBL/GenBank/DDBJ databases">
        <title>Actinokineospora xiongansis sp. nov., isolated from soil of Baiyangdian.</title>
        <authorList>
            <person name="Zhang X."/>
        </authorList>
    </citation>
    <scope>NUCLEOTIDE SEQUENCE [LARGE SCALE GENOMIC DNA]</scope>
    <source>
        <strain evidence="3 4">HBU206404</strain>
    </source>
</reference>
<evidence type="ECO:0000256" key="2">
    <source>
        <dbReference type="SAM" id="Phobius"/>
    </source>
</evidence>
<dbReference type="RefSeq" id="WP_187221980.1">
    <property type="nucleotide sequence ID" value="NZ_JABVED010000011.1"/>
</dbReference>
<organism evidence="3 4">
    <name type="scientific">Actinokineospora xionganensis</name>
    <dbReference type="NCBI Taxonomy" id="2684470"/>
    <lineage>
        <taxon>Bacteria</taxon>
        <taxon>Bacillati</taxon>
        <taxon>Actinomycetota</taxon>
        <taxon>Actinomycetes</taxon>
        <taxon>Pseudonocardiales</taxon>
        <taxon>Pseudonocardiaceae</taxon>
        <taxon>Actinokineospora</taxon>
    </lineage>
</organism>